<comment type="similarity">
    <text evidence="2">Belongs to the mitochondrial carrier (TC 2.A.29) family.</text>
</comment>
<proteinExistence type="inferred from homology"/>
<dbReference type="EMBL" id="JBGMDY010000005">
    <property type="protein sequence ID" value="KAL2334182.1"/>
    <property type="molecule type" value="Genomic_DNA"/>
</dbReference>
<keyword evidence="11" id="KW-1185">Reference proteome</keyword>
<sequence length="234" mass="25762">MGFWVSLIFVVRIQLGQGSAAQVTTTMLKNEGVAAFYKVILLFSLIMDPLCDDCGVLLLLVLIWPNGVCCVSFSCLYLPDYRSAGLWFYYHLLIVSKVNQFIQGLSAGLLRQATYTTARLGSFKILTSKAIEVNDGKSLPLYHKALCGLTAGAIGAYCASSISGFFAAACSLPFDYVKTQIQKMQPDAEENIHILAQWIVLSKPSKLEILFTLLFLVAFLLLIVLLDSHSWSSL</sequence>
<evidence type="ECO:0000256" key="7">
    <source>
        <dbReference type="ARBA" id="ARBA00023136"/>
    </source>
</evidence>
<keyword evidence="3" id="KW-0813">Transport</keyword>
<accession>A0ABD1MEG2</accession>
<dbReference type="InterPro" id="IPR050391">
    <property type="entry name" value="Mito_Metabolite_Transporter"/>
</dbReference>
<keyword evidence="9" id="KW-0732">Signal</keyword>
<feature type="chain" id="PRO_5044832712" evidence="9">
    <location>
        <begin position="21"/>
        <end position="234"/>
    </location>
</feature>
<gene>
    <name evidence="10" type="ORF">Fmac_015395</name>
</gene>
<evidence type="ECO:0000256" key="9">
    <source>
        <dbReference type="SAM" id="SignalP"/>
    </source>
</evidence>
<evidence type="ECO:0000256" key="8">
    <source>
        <dbReference type="SAM" id="Phobius"/>
    </source>
</evidence>
<evidence type="ECO:0000313" key="11">
    <source>
        <dbReference type="Proteomes" id="UP001603857"/>
    </source>
</evidence>
<evidence type="ECO:0000256" key="2">
    <source>
        <dbReference type="ARBA" id="ARBA00006375"/>
    </source>
</evidence>
<keyword evidence="4 8" id="KW-0812">Transmembrane</keyword>
<keyword evidence="5" id="KW-0677">Repeat</keyword>
<evidence type="ECO:0000256" key="5">
    <source>
        <dbReference type="ARBA" id="ARBA00022737"/>
    </source>
</evidence>
<dbReference type="Gene3D" id="1.50.40.10">
    <property type="entry name" value="Mitochondrial carrier domain"/>
    <property type="match status" value="1"/>
</dbReference>
<evidence type="ECO:0000256" key="1">
    <source>
        <dbReference type="ARBA" id="ARBA00004370"/>
    </source>
</evidence>
<keyword evidence="6 8" id="KW-1133">Transmembrane helix</keyword>
<dbReference type="InterPro" id="IPR023395">
    <property type="entry name" value="MCP_dom_sf"/>
</dbReference>
<protein>
    <submittedName>
        <fullName evidence="10">Uncharacterized protein</fullName>
    </submittedName>
</protein>
<organism evidence="10 11">
    <name type="scientific">Flemingia macrophylla</name>
    <dbReference type="NCBI Taxonomy" id="520843"/>
    <lineage>
        <taxon>Eukaryota</taxon>
        <taxon>Viridiplantae</taxon>
        <taxon>Streptophyta</taxon>
        <taxon>Embryophyta</taxon>
        <taxon>Tracheophyta</taxon>
        <taxon>Spermatophyta</taxon>
        <taxon>Magnoliopsida</taxon>
        <taxon>eudicotyledons</taxon>
        <taxon>Gunneridae</taxon>
        <taxon>Pentapetalae</taxon>
        <taxon>rosids</taxon>
        <taxon>fabids</taxon>
        <taxon>Fabales</taxon>
        <taxon>Fabaceae</taxon>
        <taxon>Papilionoideae</taxon>
        <taxon>50 kb inversion clade</taxon>
        <taxon>NPAAA clade</taxon>
        <taxon>indigoferoid/millettioid clade</taxon>
        <taxon>Phaseoleae</taxon>
        <taxon>Flemingia</taxon>
    </lineage>
</organism>
<feature type="signal peptide" evidence="9">
    <location>
        <begin position="1"/>
        <end position="20"/>
    </location>
</feature>
<comment type="caution">
    <text evidence="10">The sequence shown here is derived from an EMBL/GenBank/DDBJ whole genome shotgun (WGS) entry which is preliminary data.</text>
</comment>
<dbReference type="GO" id="GO:0016020">
    <property type="term" value="C:membrane"/>
    <property type="evidence" value="ECO:0007669"/>
    <property type="project" value="UniProtKB-SubCell"/>
</dbReference>
<name>A0ABD1MEG2_9FABA</name>
<dbReference type="AlphaFoldDB" id="A0ABD1MEG2"/>
<feature type="transmembrane region" description="Helical" evidence="8">
    <location>
        <begin position="56"/>
        <end position="78"/>
    </location>
</feature>
<dbReference type="PANTHER" id="PTHR45618">
    <property type="entry name" value="MITOCHONDRIAL DICARBOXYLATE CARRIER-RELATED"/>
    <property type="match status" value="1"/>
</dbReference>
<dbReference type="Proteomes" id="UP001603857">
    <property type="component" value="Unassembled WGS sequence"/>
</dbReference>
<keyword evidence="7 8" id="KW-0472">Membrane</keyword>
<evidence type="ECO:0000313" key="10">
    <source>
        <dbReference type="EMBL" id="KAL2334182.1"/>
    </source>
</evidence>
<reference evidence="10 11" key="1">
    <citation type="submission" date="2024-08" db="EMBL/GenBank/DDBJ databases">
        <title>Insights into the chromosomal genome structure of Flemingia macrophylla.</title>
        <authorList>
            <person name="Ding Y."/>
            <person name="Zhao Y."/>
            <person name="Bi W."/>
            <person name="Wu M."/>
            <person name="Zhao G."/>
            <person name="Gong Y."/>
            <person name="Li W."/>
            <person name="Zhang P."/>
        </authorList>
    </citation>
    <scope>NUCLEOTIDE SEQUENCE [LARGE SCALE GENOMIC DNA]</scope>
    <source>
        <strain evidence="10">DYQJB</strain>
        <tissue evidence="10">Leaf</tissue>
    </source>
</reference>
<comment type="subcellular location">
    <subcellularLocation>
        <location evidence="1">Membrane</location>
    </subcellularLocation>
</comment>
<dbReference type="SUPFAM" id="SSF103506">
    <property type="entry name" value="Mitochondrial carrier"/>
    <property type="match status" value="1"/>
</dbReference>
<feature type="transmembrane region" description="Helical" evidence="8">
    <location>
        <begin position="207"/>
        <end position="226"/>
    </location>
</feature>
<evidence type="ECO:0000256" key="4">
    <source>
        <dbReference type="ARBA" id="ARBA00022692"/>
    </source>
</evidence>
<evidence type="ECO:0000256" key="3">
    <source>
        <dbReference type="ARBA" id="ARBA00022448"/>
    </source>
</evidence>
<evidence type="ECO:0000256" key="6">
    <source>
        <dbReference type="ARBA" id="ARBA00022989"/>
    </source>
</evidence>